<feature type="non-terminal residue" evidence="2">
    <location>
        <position position="76"/>
    </location>
</feature>
<keyword evidence="1" id="KW-0812">Transmembrane</keyword>
<feature type="transmembrane region" description="Helical" evidence="1">
    <location>
        <begin position="20"/>
        <end position="36"/>
    </location>
</feature>
<accession>A0A9N9EKQ2</accession>
<evidence type="ECO:0000313" key="3">
    <source>
        <dbReference type="Proteomes" id="UP000789739"/>
    </source>
</evidence>
<keyword evidence="1" id="KW-0472">Membrane</keyword>
<dbReference type="Proteomes" id="UP000789739">
    <property type="component" value="Unassembled WGS sequence"/>
</dbReference>
<sequence>MPMAYAINSLVGDGDDPFTPAYIGASVFFVYLDFILKLRIFQKLGTAIFIIIEIMSNVDRFVLAMAIMVFAMRIPT</sequence>
<reference evidence="2" key="1">
    <citation type="submission" date="2021-06" db="EMBL/GenBank/DDBJ databases">
        <authorList>
            <person name="Kallberg Y."/>
            <person name="Tangrot J."/>
            <person name="Rosling A."/>
        </authorList>
    </citation>
    <scope>NUCLEOTIDE SEQUENCE</scope>
    <source>
        <strain evidence="2">BR232B</strain>
    </source>
</reference>
<keyword evidence="1" id="KW-1133">Transmembrane helix</keyword>
<comment type="caution">
    <text evidence="2">The sequence shown here is derived from an EMBL/GenBank/DDBJ whole genome shotgun (WGS) entry which is preliminary data.</text>
</comment>
<evidence type="ECO:0000256" key="1">
    <source>
        <dbReference type="SAM" id="Phobius"/>
    </source>
</evidence>
<evidence type="ECO:0000313" key="2">
    <source>
        <dbReference type="EMBL" id="CAG8678794.1"/>
    </source>
</evidence>
<dbReference type="EMBL" id="CAJVPI010006455">
    <property type="protein sequence ID" value="CAG8678794.1"/>
    <property type="molecule type" value="Genomic_DNA"/>
</dbReference>
<protein>
    <submittedName>
        <fullName evidence="2">10313_t:CDS:1</fullName>
    </submittedName>
</protein>
<name>A0A9N9EKQ2_9GLOM</name>
<organism evidence="2 3">
    <name type="scientific">Paraglomus brasilianum</name>
    <dbReference type="NCBI Taxonomy" id="144538"/>
    <lineage>
        <taxon>Eukaryota</taxon>
        <taxon>Fungi</taxon>
        <taxon>Fungi incertae sedis</taxon>
        <taxon>Mucoromycota</taxon>
        <taxon>Glomeromycotina</taxon>
        <taxon>Glomeromycetes</taxon>
        <taxon>Paraglomerales</taxon>
        <taxon>Paraglomeraceae</taxon>
        <taxon>Paraglomus</taxon>
    </lineage>
</organism>
<dbReference type="OrthoDB" id="2377581at2759"/>
<proteinExistence type="predicted"/>
<gene>
    <name evidence="2" type="ORF">PBRASI_LOCUS11689</name>
</gene>
<feature type="transmembrane region" description="Helical" evidence="1">
    <location>
        <begin position="48"/>
        <end position="72"/>
    </location>
</feature>
<dbReference type="AlphaFoldDB" id="A0A9N9EKQ2"/>
<keyword evidence="3" id="KW-1185">Reference proteome</keyword>